<sequence length="340" mass="36031">MLASAAAASLLYGAGISQAAYKQIRDTAVMCDFAQNCTLTLSPVASEGAPGFGIYRSRAVGAKPELQLFYIDPAKLSGSIDISIDGKPALSVAVSALKLEDSQLTYTDAAAVTKLMDTMRNGQKLQLKFAGKTSNYSLSGFVGGLIYMDEQQSRAGTVDALQAKGTKPAPSAPEVTLITAIDQLPQAIRTDFSDENGVCGLSDGDSFRTGGGFEAKIADGLKLIAMPCGSPGAYNQSYVFYSQNDDQIVPISLPTISDDGPTTTDQAWNIDWSQANKTLTAFFKGRGIGDCGTYDVWKAIDDVNGKVRLVLVEERSKGDCDGNYDGGPEKWPATWPVPAK</sequence>
<gene>
    <name evidence="3" type="ORF">CEV31_0414</name>
</gene>
<evidence type="ECO:0000256" key="2">
    <source>
        <dbReference type="SAM" id="SignalP"/>
    </source>
</evidence>
<reference evidence="3 4" key="1">
    <citation type="submission" date="2017-07" db="EMBL/GenBank/DDBJ databases">
        <title>Phylogenetic study on the rhizospheric bacterium Ochrobactrum sp. A44.</title>
        <authorList>
            <person name="Krzyzanowska D.M."/>
            <person name="Ossowicki A."/>
            <person name="Rajewska M."/>
            <person name="Maciag T."/>
            <person name="Kaczynski Z."/>
            <person name="Czerwicka M."/>
            <person name="Jafra S."/>
        </authorList>
    </citation>
    <scope>NUCLEOTIDE SEQUENCE [LARGE SCALE GENOMIC DNA]</scope>
    <source>
        <strain evidence="3 4">DSM 7216</strain>
    </source>
</reference>
<accession>A0A256G4L4</accession>
<evidence type="ECO:0000313" key="4">
    <source>
        <dbReference type="Proteomes" id="UP000215590"/>
    </source>
</evidence>
<proteinExistence type="predicted"/>
<evidence type="ECO:0000256" key="1">
    <source>
        <dbReference type="SAM" id="MobiDB-lite"/>
    </source>
</evidence>
<dbReference type="EMBL" id="NNRJ01000009">
    <property type="protein sequence ID" value="OYR22055.1"/>
    <property type="molecule type" value="Genomic_DNA"/>
</dbReference>
<protein>
    <recommendedName>
        <fullName evidence="5">DUF1176 domain-containing protein</fullName>
    </recommendedName>
</protein>
<dbReference type="AlphaFoldDB" id="A0A256G4L4"/>
<evidence type="ECO:0008006" key="5">
    <source>
        <dbReference type="Google" id="ProtNLM"/>
    </source>
</evidence>
<name>A0A256G4L4_9HYPH</name>
<feature type="region of interest" description="Disordered" evidence="1">
    <location>
        <begin position="321"/>
        <end position="340"/>
    </location>
</feature>
<keyword evidence="2" id="KW-0732">Signal</keyword>
<feature type="chain" id="PRO_5012332697" description="DUF1176 domain-containing protein" evidence="2">
    <location>
        <begin position="20"/>
        <end position="340"/>
    </location>
</feature>
<evidence type="ECO:0000313" key="3">
    <source>
        <dbReference type="EMBL" id="OYR22055.1"/>
    </source>
</evidence>
<keyword evidence="4" id="KW-1185">Reference proteome</keyword>
<organism evidence="3 4">
    <name type="scientific">Brucella thiophenivorans</name>
    <dbReference type="NCBI Taxonomy" id="571255"/>
    <lineage>
        <taxon>Bacteria</taxon>
        <taxon>Pseudomonadati</taxon>
        <taxon>Pseudomonadota</taxon>
        <taxon>Alphaproteobacteria</taxon>
        <taxon>Hyphomicrobiales</taxon>
        <taxon>Brucellaceae</taxon>
        <taxon>Brucella/Ochrobactrum group</taxon>
        <taxon>Brucella</taxon>
    </lineage>
</organism>
<dbReference type="InterPro" id="IPR009560">
    <property type="entry name" value="DUF1176"/>
</dbReference>
<comment type="caution">
    <text evidence="3">The sequence shown here is derived from an EMBL/GenBank/DDBJ whole genome shotgun (WGS) entry which is preliminary data.</text>
</comment>
<dbReference type="Proteomes" id="UP000215590">
    <property type="component" value="Unassembled WGS sequence"/>
</dbReference>
<dbReference type="Pfam" id="PF06674">
    <property type="entry name" value="DUF1176"/>
    <property type="match status" value="1"/>
</dbReference>
<feature type="signal peptide" evidence="2">
    <location>
        <begin position="1"/>
        <end position="19"/>
    </location>
</feature>